<dbReference type="STRING" id="1618578.UV74_C0013G0537"/>
<keyword evidence="1" id="KW-0472">Membrane</keyword>
<keyword evidence="1" id="KW-0812">Transmembrane</keyword>
<organism evidence="2 3">
    <name type="scientific">Candidatus Woesebacteria bacterium GW2011_GWB1_43_14</name>
    <dbReference type="NCBI Taxonomy" id="1618578"/>
    <lineage>
        <taxon>Bacteria</taxon>
        <taxon>Candidatus Woeseibacteriota</taxon>
    </lineage>
</organism>
<protein>
    <recommendedName>
        <fullName evidence="4">Baseplate protein J-like domain-containing protein</fullName>
    </recommendedName>
</protein>
<dbReference type="AlphaFoldDB" id="A0A0G1DHS0"/>
<reference evidence="2 3" key="1">
    <citation type="journal article" date="2015" name="Nature">
        <title>rRNA introns, odd ribosomes, and small enigmatic genomes across a large radiation of phyla.</title>
        <authorList>
            <person name="Brown C.T."/>
            <person name="Hug L.A."/>
            <person name="Thomas B.C."/>
            <person name="Sharon I."/>
            <person name="Castelle C.J."/>
            <person name="Singh A."/>
            <person name="Wilkins M.J."/>
            <person name="Williams K.H."/>
            <person name="Banfield J.F."/>
        </authorList>
    </citation>
    <scope>NUCLEOTIDE SEQUENCE [LARGE SCALE GENOMIC DNA]</scope>
</reference>
<feature type="transmembrane region" description="Helical" evidence="1">
    <location>
        <begin position="324"/>
        <end position="344"/>
    </location>
</feature>
<dbReference type="EMBL" id="LCFQ01000013">
    <property type="protein sequence ID" value="KKS97415.1"/>
    <property type="molecule type" value="Genomic_DNA"/>
</dbReference>
<dbReference type="Proteomes" id="UP000034090">
    <property type="component" value="Unassembled WGS sequence"/>
</dbReference>
<accession>A0A0G1DHS0</accession>
<keyword evidence="1" id="KW-1133">Transmembrane helix</keyword>
<proteinExistence type="predicted"/>
<evidence type="ECO:0000313" key="3">
    <source>
        <dbReference type="Proteomes" id="UP000034090"/>
    </source>
</evidence>
<sequence length="695" mass="75197">MSKQTEFYWSLIIEPGWIQAAVWTINEEKLAHIVSVSPSIKWEEEADLVQVVDSALSAAIHKFPEGAPEPQKTVFGVSSSWVADGSIKKEHLDQIKDVCSKLSLKPSGFVVLSEALAHAAKMEEGAPLTGVVVGLGENTVDIAVYKIGNLIGSVNVGRSISIFDDIMEGLARFKGSDALPSRFLLYNGNEAELEDAKQILISSDWVNNPKVEGVRFLHTPQVEVVGSERKAVAVSLAGASEIGNVEGVLMRDGVKDSELSSDTNVEAEKMGFVLNQDVSKEVDKIPQSSLDLPGRSMKRVILKKLPAWPRISFIELGSIRKKKIVVGAALVLLLAIFISSAIFLPKAKVVIYVSPKTLEETEYITLSESLSSPDYEERILPGETIEVEVSGSKTNKATGAITIGDKAEGTVEIRNGTSVSVKLSAGTILLGKDDLKFETLESASVSAASSPSSPGTQKVTAKAVGIGAEYNLSEESGFSVGNYPKSEVDAIAKVAFSGGSSRDIVAVSQDDLDKLEDDLTKELLEDGKSKLSGNVSEGMMLVNGVLETDVISREFSQKEEDEAENVTLDLKINVKGVTVNEELIRKFAFDLMGPGIPSGFALRPEQITIDFSLDEEVDRGEWIYETVFKANLLPETDTEEIAKKIAGKKPQTAQDYLKTIPGYVRSEVELNFNIPILGNLPYLTQNISIEVEAEK</sequence>
<evidence type="ECO:0000256" key="1">
    <source>
        <dbReference type="SAM" id="Phobius"/>
    </source>
</evidence>
<evidence type="ECO:0008006" key="4">
    <source>
        <dbReference type="Google" id="ProtNLM"/>
    </source>
</evidence>
<gene>
    <name evidence="2" type="ORF">UV74_C0013G0537</name>
</gene>
<name>A0A0G1DHS0_9BACT</name>
<comment type="caution">
    <text evidence="2">The sequence shown here is derived from an EMBL/GenBank/DDBJ whole genome shotgun (WGS) entry which is preliminary data.</text>
</comment>
<evidence type="ECO:0000313" key="2">
    <source>
        <dbReference type="EMBL" id="KKS97415.1"/>
    </source>
</evidence>